<dbReference type="Proteomes" id="UP000663848">
    <property type="component" value="Unassembled WGS sequence"/>
</dbReference>
<dbReference type="GO" id="GO:0004842">
    <property type="term" value="F:ubiquitin-protein transferase activity"/>
    <property type="evidence" value="ECO:0007669"/>
    <property type="project" value="InterPro"/>
</dbReference>
<dbReference type="InterPro" id="IPR003613">
    <property type="entry name" value="Ubox_domain"/>
</dbReference>
<dbReference type="Gene3D" id="1.10.510.10">
    <property type="entry name" value="Transferase(Phosphotransferase) domain 1"/>
    <property type="match status" value="1"/>
</dbReference>
<reference evidence="3" key="1">
    <citation type="submission" date="2021-02" db="EMBL/GenBank/DDBJ databases">
        <authorList>
            <person name="Nowell W R."/>
        </authorList>
    </citation>
    <scope>NUCLEOTIDE SEQUENCE</scope>
</reference>
<dbReference type="EMBL" id="CAJOBR010001388">
    <property type="protein sequence ID" value="CAF4604133.1"/>
    <property type="molecule type" value="Genomic_DNA"/>
</dbReference>
<protein>
    <recommendedName>
        <fullName evidence="2">U-box domain-containing protein</fullName>
    </recommendedName>
</protein>
<dbReference type="AlphaFoldDB" id="A0A818BLJ5"/>
<evidence type="ECO:0000313" key="4">
    <source>
        <dbReference type="EMBL" id="CAF4604133.1"/>
    </source>
</evidence>
<feature type="domain" description="U-box" evidence="2">
    <location>
        <begin position="158"/>
        <end position="231"/>
    </location>
</feature>
<comment type="caution">
    <text evidence="3">The sequence shown here is derived from an EMBL/GenBank/DDBJ whole genome shotgun (WGS) entry which is preliminary data.</text>
</comment>
<dbReference type="CDD" id="cd16655">
    <property type="entry name" value="RING-Ubox_WDSUB1-like"/>
    <property type="match status" value="1"/>
</dbReference>
<evidence type="ECO:0000256" key="1">
    <source>
        <dbReference type="SAM" id="MobiDB-lite"/>
    </source>
</evidence>
<dbReference type="Pfam" id="PF04564">
    <property type="entry name" value="U-box"/>
    <property type="match status" value="1"/>
</dbReference>
<feature type="compositionally biased region" description="Acidic residues" evidence="1">
    <location>
        <begin position="52"/>
        <end position="63"/>
    </location>
</feature>
<accession>A0A818BLJ5</accession>
<dbReference type="Pfam" id="PF07714">
    <property type="entry name" value="PK_Tyr_Ser-Thr"/>
    <property type="match status" value="1"/>
</dbReference>
<gene>
    <name evidence="3" type="ORF">GRG538_LOCUS11700</name>
    <name evidence="4" type="ORF">QYT958_LOCUS11759</name>
</gene>
<dbReference type="InterPro" id="IPR052085">
    <property type="entry name" value="WD-SAM-U-box"/>
</dbReference>
<organism evidence="3 5">
    <name type="scientific">Rotaria socialis</name>
    <dbReference type="NCBI Taxonomy" id="392032"/>
    <lineage>
        <taxon>Eukaryota</taxon>
        <taxon>Metazoa</taxon>
        <taxon>Spiralia</taxon>
        <taxon>Gnathifera</taxon>
        <taxon>Rotifera</taxon>
        <taxon>Eurotatoria</taxon>
        <taxon>Bdelloidea</taxon>
        <taxon>Philodinida</taxon>
        <taxon>Philodinidae</taxon>
        <taxon>Rotaria</taxon>
    </lineage>
</organism>
<feature type="region of interest" description="Disordered" evidence="1">
    <location>
        <begin position="97"/>
        <end position="154"/>
    </location>
</feature>
<dbReference type="InterPro" id="IPR013083">
    <property type="entry name" value="Znf_RING/FYVE/PHD"/>
</dbReference>
<evidence type="ECO:0000259" key="2">
    <source>
        <dbReference type="PROSITE" id="PS51698"/>
    </source>
</evidence>
<dbReference type="SUPFAM" id="SSF57850">
    <property type="entry name" value="RING/U-box"/>
    <property type="match status" value="1"/>
</dbReference>
<feature type="compositionally biased region" description="Low complexity" evidence="1">
    <location>
        <begin position="34"/>
        <end position="48"/>
    </location>
</feature>
<dbReference type="PANTHER" id="PTHR46573:SF1">
    <property type="entry name" value="WD REPEAT, SAM AND U-BOX DOMAIN-CONTAINING PROTEIN 1"/>
    <property type="match status" value="1"/>
</dbReference>
<dbReference type="Proteomes" id="UP000663872">
    <property type="component" value="Unassembled WGS sequence"/>
</dbReference>
<feature type="compositionally biased region" description="Polar residues" evidence="1">
    <location>
        <begin position="106"/>
        <end position="117"/>
    </location>
</feature>
<dbReference type="GO" id="GO:0016567">
    <property type="term" value="P:protein ubiquitination"/>
    <property type="evidence" value="ECO:0007669"/>
    <property type="project" value="InterPro"/>
</dbReference>
<dbReference type="GO" id="GO:0004672">
    <property type="term" value="F:protein kinase activity"/>
    <property type="evidence" value="ECO:0007669"/>
    <property type="project" value="InterPro"/>
</dbReference>
<feature type="compositionally biased region" description="Basic residues" evidence="1">
    <location>
        <begin position="118"/>
        <end position="131"/>
    </location>
</feature>
<evidence type="ECO:0000313" key="5">
    <source>
        <dbReference type="Proteomes" id="UP000663872"/>
    </source>
</evidence>
<dbReference type="Gene3D" id="3.30.40.10">
    <property type="entry name" value="Zinc/RING finger domain, C3HC4 (zinc finger)"/>
    <property type="match status" value="1"/>
</dbReference>
<feature type="region of interest" description="Disordered" evidence="1">
    <location>
        <begin position="34"/>
        <end position="78"/>
    </location>
</feature>
<dbReference type="SUPFAM" id="SSF56112">
    <property type="entry name" value="Protein kinase-like (PK-like)"/>
    <property type="match status" value="1"/>
</dbReference>
<dbReference type="PROSITE" id="PS51698">
    <property type="entry name" value="U_BOX"/>
    <property type="match status" value="1"/>
</dbReference>
<dbReference type="EMBL" id="CAJNYT010001577">
    <property type="protein sequence ID" value="CAF3419902.1"/>
    <property type="molecule type" value="Genomic_DNA"/>
</dbReference>
<dbReference type="InterPro" id="IPR001245">
    <property type="entry name" value="Ser-Thr/Tyr_kinase_cat_dom"/>
</dbReference>
<dbReference type="PANTHER" id="PTHR46573">
    <property type="entry name" value="WD REPEAT, SAM AND U-BOX DOMAIN-CONTAINING PROTEIN 1"/>
    <property type="match status" value="1"/>
</dbReference>
<dbReference type="InterPro" id="IPR011009">
    <property type="entry name" value="Kinase-like_dom_sf"/>
</dbReference>
<proteinExistence type="predicted"/>
<evidence type="ECO:0000313" key="3">
    <source>
        <dbReference type="EMBL" id="CAF3419902.1"/>
    </source>
</evidence>
<sequence length="474" mass="53925">MKRRMRRSLRKLERKFSQAKSFTASLVRSNSSYHYSYTTSSPMSPAYPANISDDDDDDDDDESVFSPASPIESSIDDVRRSPVTLIPCEFCQIQQPSRTLTRHESSCPQNPSYSRVRSSARRHTNAGRHRRAVSDSLSPPPPSAPPRSRSSSITDDISGAEHLICPITGAMFRDPVVASDGHTYERKAIIRCLQKEKISPITRQPMSIDKLNPNRIVKQMVDERRAEWRKKKLLYKFKLDIDLKKSEEIPIKKTNTKSIYRGEWIRKPSPSMNPNIYLVHLIGENAEKISNMCCRIKPHSNIVVTFGRIEHNDTGVLLAQEYLADETLSQLINNSPEKLSINVMDTIIYQIALALQHINKSKTIYGTITSDDIIIYKFHDTDPEGITVKLANTGDTGSDESSRDVCSEKSDIYAFGEFAQALYSSKLEMSRECLNEREALFLHCLENDPNERPTFDELIEFISKFTDEDKAKSF</sequence>
<name>A0A818BLJ5_9BILA</name>
<dbReference type="SMART" id="SM00504">
    <property type="entry name" value="Ubox"/>
    <property type="match status" value="1"/>
</dbReference>